<keyword evidence="3 5" id="KW-0479">Metal-binding</keyword>
<dbReference type="InterPro" id="IPR050121">
    <property type="entry name" value="Cytochrome_P450_monoxygenase"/>
</dbReference>
<dbReference type="PROSITE" id="PS00086">
    <property type="entry name" value="CYTOCHROME_P450"/>
    <property type="match status" value="1"/>
</dbReference>
<keyword evidence="4 5" id="KW-0408">Iron</keyword>
<dbReference type="PANTHER" id="PTHR24305:SF180">
    <property type="entry name" value="P450, PUTATIVE (EUROFUNG)-RELATED"/>
    <property type="match status" value="1"/>
</dbReference>
<dbReference type="InterPro" id="IPR036396">
    <property type="entry name" value="Cyt_P450_sf"/>
</dbReference>
<dbReference type="InterPro" id="IPR001128">
    <property type="entry name" value="Cyt_P450"/>
</dbReference>
<evidence type="ECO:0000256" key="1">
    <source>
        <dbReference type="ARBA" id="ARBA00001971"/>
    </source>
</evidence>
<proteinExistence type="inferred from homology"/>
<comment type="caution">
    <text evidence="8">The sequence shown here is derived from an EMBL/GenBank/DDBJ whole genome shotgun (WGS) entry which is preliminary data.</text>
</comment>
<evidence type="ECO:0000256" key="6">
    <source>
        <dbReference type="RuleBase" id="RU000461"/>
    </source>
</evidence>
<protein>
    <submittedName>
        <fullName evidence="8">Cytochrome P450</fullName>
    </submittedName>
</protein>
<dbReference type="OrthoDB" id="3934656at2759"/>
<dbReference type="InterPro" id="IPR017972">
    <property type="entry name" value="Cyt_P450_CS"/>
</dbReference>
<sequence length="515" mass="58924">MPVENLAVKALILGLASFLLHLTITFLKSPLKAFPGPFWAQFTDLWRVLDYWKCTQIRSHQKLHEELGPAVRIGPNMVSLSDPNLLKTIYSTRGEYVKSDFYEVADAVSDGHRIQNVFSTRSPTFHSRYMKPYQKYFSINTILEKEPLADKMVVSLCEQLENRFMNGRNTGKTVPLADWIEYCAWDLDWELTFSQDMGFLKSGTDVKSMIHTGEMIMRYLGCIGQWPLLDRVLGKNPYCPIKFATFENAAIYSFHRVMERVASQKPKERKDFLDNFLEAKEQHPDIVGDNEVISYLMMNVLAGADTTAIVLKAIIYNILKHPVVLNKLKAELDVANLEFPPVYENTKDLPYLTAVIKEGMRMHPVIGGILERVVPSGGLTLPDGRVIAPGTKVGINPWVSSRNKEIYGQDSDTYRPERWLRSQDEDENTYAARLRGMQNADMTFGSGKRVCVGRHMANLEIHKVITALFTRYDIRLDTSCGEWAPRWWWFTFIDNIQVKIQRRPNVASIGETVPL</sequence>
<feature type="transmembrane region" description="Helical" evidence="7">
    <location>
        <begin position="6"/>
        <end position="27"/>
    </location>
</feature>
<dbReference type="PRINTS" id="PR00385">
    <property type="entry name" value="P450"/>
</dbReference>
<keyword evidence="7" id="KW-1133">Transmembrane helix</keyword>
<keyword evidence="9" id="KW-1185">Reference proteome</keyword>
<comment type="similarity">
    <text evidence="6">Belongs to the cytochrome P450 family.</text>
</comment>
<dbReference type="Proteomes" id="UP000777438">
    <property type="component" value="Unassembled WGS sequence"/>
</dbReference>
<dbReference type="GO" id="GO:0004497">
    <property type="term" value="F:monooxygenase activity"/>
    <property type="evidence" value="ECO:0007669"/>
    <property type="project" value="UniProtKB-KW"/>
</dbReference>
<gene>
    <name evidence="8" type="ORF">B0T10DRAFT_519336</name>
</gene>
<evidence type="ECO:0000313" key="8">
    <source>
        <dbReference type="EMBL" id="KAH6880392.1"/>
    </source>
</evidence>
<evidence type="ECO:0000256" key="3">
    <source>
        <dbReference type="ARBA" id="ARBA00022723"/>
    </source>
</evidence>
<feature type="binding site" description="axial binding residue" evidence="5">
    <location>
        <position position="451"/>
    </location>
    <ligand>
        <name>heme</name>
        <dbReference type="ChEBI" id="CHEBI:30413"/>
    </ligand>
    <ligandPart>
        <name>Fe</name>
        <dbReference type="ChEBI" id="CHEBI:18248"/>
    </ligandPart>
</feature>
<evidence type="ECO:0000313" key="9">
    <source>
        <dbReference type="Proteomes" id="UP000777438"/>
    </source>
</evidence>
<dbReference type="GO" id="GO:0020037">
    <property type="term" value="F:heme binding"/>
    <property type="evidence" value="ECO:0007669"/>
    <property type="project" value="InterPro"/>
</dbReference>
<keyword evidence="2 5" id="KW-0349">Heme</keyword>
<dbReference type="EMBL" id="JAGPYM010000026">
    <property type="protein sequence ID" value="KAH6880392.1"/>
    <property type="molecule type" value="Genomic_DNA"/>
</dbReference>
<keyword evidence="6" id="KW-0560">Oxidoreductase</keyword>
<accession>A0A9P8VVV2</accession>
<organism evidence="8 9">
    <name type="scientific">Thelonectria olida</name>
    <dbReference type="NCBI Taxonomy" id="1576542"/>
    <lineage>
        <taxon>Eukaryota</taxon>
        <taxon>Fungi</taxon>
        <taxon>Dikarya</taxon>
        <taxon>Ascomycota</taxon>
        <taxon>Pezizomycotina</taxon>
        <taxon>Sordariomycetes</taxon>
        <taxon>Hypocreomycetidae</taxon>
        <taxon>Hypocreales</taxon>
        <taxon>Nectriaceae</taxon>
        <taxon>Thelonectria</taxon>
    </lineage>
</organism>
<dbReference type="CDD" id="cd11060">
    <property type="entry name" value="CYP57A1-like"/>
    <property type="match status" value="1"/>
</dbReference>
<comment type="cofactor">
    <cofactor evidence="1 5">
        <name>heme</name>
        <dbReference type="ChEBI" id="CHEBI:30413"/>
    </cofactor>
</comment>
<evidence type="ECO:0000256" key="2">
    <source>
        <dbReference type="ARBA" id="ARBA00022617"/>
    </source>
</evidence>
<keyword evidence="7" id="KW-0812">Transmembrane</keyword>
<dbReference type="AlphaFoldDB" id="A0A9P8VVV2"/>
<dbReference type="PRINTS" id="PR00463">
    <property type="entry name" value="EP450I"/>
</dbReference>
<reference evidence="8 9" key="1">
    <citation type="journal article" date="2021" name="Nat. Commun.">
        <title>Genetic determinants of endophytism in the Arabidopsis root mycobiome.</title>
        <authorList>
            <person name="Mesny F."/>
            <person name="Miyauchi S."/>
            <person name="Thiergart T."/>
            <person name="Pickel B."/>
            <person name="Atanasova L."/>
            <person name="Karlsson M."/>
            <person name="Huettel B."/>
            <person name="Barry K.W."/>
            <person name="Haridas S."/>
            <person name="Chen C."/>
            <person name="Bauer D."/>
            <person name="Andreopoulos W."/>
            <person name="Pangilinan J."/>
            <person name="LaButti K."/>
            <person name="Riley R."/>
            <person name="Lipzen A."/>
            <person name="Clum A."/>
            <person name="Drula E."/>
            <person name="Henrissat B."/>
            <person name="Kohler A."/>
            <person name="Grigoriev I.V."/>
            <person name="Martin F.M."/>
            <person name="Hacquard S."/>
        </authorList>
    </citation>
    <scope>NUCLEOTIDE SEQUENCE [LARGE SCALE GENOMIC DNA]</scope>
    <source>
        <strain evidence="8 9">MPI-CAGE-CH-0241</strain>
    </source>
</reference>
<dbReference type="PANTHER" id="PTHR24305">
    <property type="entry name" value="CYTOCHROME P450"/>
    <property type="match status" value="1"/>
</dbReference>
<dbReference type="SUPFAM" id="SSF48264">
    <property type="entry name" value="Cytochrome P450"/>
    <property type="match status" value="1"/>
</dbReference>
<dbReference type="Pfam" id="PF00067">
    <property type="entry name" value="p450"/>
    <property type="match status" value="1"/>
</dbReference>
<evidence type="ECO:0000256" key="4">
    <source>
        <dbReference type="ARBA" id="ARBA00023004"/>
    </source>
</evidence>
<dbReference type="InterPro" id="IPR002401">
    <property type="entry name" value="Cyt_P450_E_grp-I"/>
</dbReference>
<evidence type="ECO:0000256" key="7">
    <source>
        <dbReference type="SAM" id="Phobius"/>
    </source>
</evidence>
<dbReference type="Gene3D" id="1.10.630.10">
    <property type="entry name" value="Cytochrome P450"/>
    <property type="match status" value="1"/>
</dbReference>
<keyword evidence="6" id="KW-0503">Monooxygenase</keyword>
<evidence type="ECO:0000256" key="5">
    <source>
        <dbReference type="PIRSR" id="PIRSR602401-1"/>
    </source>
</evidence>
<name>A0A9P8VVV2_9HYPO</name>
<keyword evidence="7" id="KW-0472">Membrane</keyword>
<dbReference type="GO" id="GO:0005506">
    <property type="term" value="F:iron ion binding"/>
    <property type="evidence" value="ECO:0007669"/>
    <property type="project" value="InterPro"/>
</dbReference>
<dbReference type="GO" id="GO:0016705">
    <property type="term" value="F:oxidoreductase activity, acting on paired donors, with incorporation or reduction of molecular oxygen"/>
    <property type="evidence" value="ECO:0007669"/>
    <property type="project" value="InterPro"/>
</dbReference>